<dbReference type="EMBL" id="LCWV01000017">
    <property type="protein sequence ID" value="PWI67845.1"/>
    <property type="molecule type" value="Genomic_DNA"/>
</dbReference>
<protein>
    <submittedName>
        <fullName evidence="2">Uncharacterized protein</fullName>
    </submittedName>
</protein>
<name>A0A2U3E007_PURLI</name>
<evidence type="ECO:0000313" key="2">
    <source>
        <dbReference type="EMBL" id="PWI67845.1"/>
    </source>
</evidence>
<dbReference type="Proteomes" id="UP000245956">
    <property type="component" value="Unassembled WGS sequence"/>
</dbReference>
<evidence type="ECO:0000313" key="3">
    <source>
        <dbReference type="Proteomes" id="UP000245956"/>
    </source>
</evidence>
<reference evidence="2 3" key="1">
    <citation type="journal article" date="2016" name="Front. Microbiol.">
        <title>Genome and transcriptome sequences reveal the specific parasitism of the nematophagous Purpureocillium lilacinum 36-1.</title>
        <authorList>
            <person name="Xie J."/>
            <person name="Li S."/>
            <person name="Mo C."/>
            <person name="Xiao X."/>
            <person name="Peng D."/>
            <person name="Wang G."/>
            <person name="Xiao Y."/>
        </authorList>
    </citation>
    <scope>NUCLEOTIDE SEQUENCE [LARGE SCALE GENOMIC DNA]</scope>
    <source>
        <strain evidence="2 3">36-1</strain>
    </source>
</reference>
<comment type="caution">
    <text evidence="2">The sequence shown here is derived from an EMBL/GenBank/DDBJ whole genome shotgun (WGS) entry which is preliminary data.</text>
</comment>
<accession>A0A2U3E007</accession>
<feature type="region of interest" description="Disordered" evidence="1">
    <location>
        <begin position="1"/>
        <end position="20"/>
    </location>
</feature>
<evidence type="ECO:0000256" key="1">
    <source>
        <dbReference type="SAM" id="MobiDB-lite"/>
    </source>
</evidence>
<proteinExistence type="predicted"/>
<sequence length="226" mass="23881">MAAVARKIGSGSEISTSPGRDLKSTSELVIVLSPLGLDRIPRRQLHARAGFGKHALVAGVELLRHHPPGCPSGAYSYVRDAPSHDKTKPPLLVITNTISKASADCRGGPHHESMTGVCIPPACAALGVSIQQTHNPAGGMRLKRNPLRRNLVTAHTLCCGRRDSIAAAPKSLSPMATIPPSRARHPDLGSPAVARIPFFPLVPSPMEAVEPLESQQVGSATFCQDR</sequence>
<gene>
    <name evidence="2" type="ORF">PCL_02766</name>
</gene>
<dbReference type="AlphaFoldDB" id="A0A2U3E007"/>
<organism evidence="2 3">
    <name type="scientific">Purpureocillium lilacinum</name>
    <name type="common">Paecilomyces lilacinus</name>
    <dbReference type="NCBI Taxonomy" id="33203"/>
    <lineage>
        <taxon>Eukaryota</taxon>
        <taxon>Fungi</taxon>
        <taxon>Dikarya</taxon>
        <taxon>Ascomycota</taxon>
        <taxon>Pezizomycotina</taxon>
        <taxon>Sordariomycetes</taxon>
        <taxon>Hypocreomycetidae</taxon>
        <taxon>Hypocreales</taxon>
        <taxon>Ophiocordycipitaceae</taxon>
        <taxon>Purpureocillium</taxon>
    </lineage>
</organism>